<name>A0A9N9S3J9_9DIPT</name>
<proteinExistence type="predicted"/>
<organism evidence="3 4">
    <name type="scientific">Chironomus riparius</name>
    <dbReference type="NCBI Taxonomy" id="315576"/>
    <lineage>
        <taxon>Eukaryota</taxon>
        <taxon>Metazoa</taxon>
        <taxon>Ecdysozoa</taxon>
        <taxon>Arthropoda</taxon>
        <taxon>Hexapoda</taxon>
        <taxon>Insecta</taxon>
        <taxon>Pterygota</taxon>
        <taxon>Neoptera</taxon>
        <taxon>Endopterygota</taxon>
        <taxon>Diptera</taxon>
        <taxon>Nematocera</taxon>
        <taxon>Chironomoidea</taxon>
        <taxon>Chironomidae</taxon>
        <taxon>Chironominae</taxon>
        <taxon>Chironomus</taxon>
    </lineage>
</organism>
<dbReference type="SUPFAM" id="SSF47661">
    <property type="entry name" value="t-snare proteins"/>
    <property type="match status" value="1"/>
</dbReference>
<evidence type="ECO:0000256" key="2">
    <source>
        <dbReference type="SAM" id="Phobius"/>
    </source>
</evidence>
<dbReference type="EMBL" id="OU895879">
    <property type="protein sequence ID" value="CAG9809557.1"/>
    <property type="molecule type" value="Genomic_DNA"/>
</dbReference>
<sequence length="268" mass="31384">MMIRNRFSKTFKRTDSVESDNEDQQGTERKQLLTESLPIREELKTLRKNIDSVKTSLEKDIQALMLSMDIGVLKNFLSVSESIQKLQEQWLSLCTSEIKTKIIFNELTYLNTEFFYVFEYYKRAYDIVEKYCSRIHHEAQNLSKDLEDKDVKECEFENEPTLATQSVDKDHQEELDQMTQRASVLMEIEQSLGKVRDKFLKISTFVKDTSFSVKGLDDKTDDTVRQIDKSINNLMQERLYPNKVEKNIIFIGVGLLITAVIVYLMLKN</sequence>
<reference evidence="3" key="2">
    <citation type="submission" date="2022-10" db="EMBL/GenBank/DDBJ databases">
        <authorList>
            <consortium name="ENA_rothamsted_submissions"/>
            <consortium name="culmorum"/>
            <person name="King R."/>
        </authorList>
    </citation>
    <scope>NUCLEOTIDE SEQUENCE</scope>
</reference>
<reference evidence="3" key="1">
    <citation type="submission" date="2022-01" db="EMBL/GenBank/DDBJ databases">
        <authorList>
            <person name="King R."/>
        </authorList>
    </citation>
    <scope>NUCLEOTIDE SEQUENCE</scope>
</reference>
<dbReference type="InterPro" id="IPR010989">
    <property type="entry name" value="SNARE"/>
</dbReference>
<protein>
    <submittedName>
        <fullName evidence="3">Uncharacterized protein</fullName>
    </submittedName>
</protein>
<evidence type="ECO:0000256" key="1">
    <source>
        <dbReference type="SAM" id="MobiDB-lite"/>
    </source>
</evidence>
<dbReference type="GO" id="GO:0016020">
    <property type="term" value="C:membrane"/>
    <property type="evidence" value="ECO:0007669"/>
    <property type="project" value="InterPro"/>
</dbReference>
<keyword evidence="4" id="KW-1185">Reference proteome</keyword>
<dbReference type="AlphaFoldDB" id="A0A9N9S3J9"/>
<dbReference type="GO" id="GO:0016192">
    <property type="term" value="P:vesicle-mediated transport"/>
    <property type="evidence" value="ECO:0007669"/>
    <property type="project" value="InterPro"/>
</dbReference>
<keyword evidence="2" id="KW-0812">Transmembrane</keyword>
<feature type="transmembrane region" description="Helical" evidence="2">
    <location>
        <begin position="248"/>
        <end position="266"/>
    </location>
</feature>
<keyword evidence="2" id="KW-1133">Transmembrane helix</keyword>
<gene>
    <name evidence="3" type="ORF">CHIRRI_LOCUS12378</name>
</gene>
<keyword evidence="2" id="KW-0472">Membrane</keyword>
<evidence type="ECO:0000313" key="3">
    <source>
        <dbReference type="EMBL" id="CAG9809557.1"/>
    </source>
</evidence>
<evidence type="ECO:0000313" key="4">
    <source>
        <dbReference type="Proteomes" id="UP001153620"/>
    </source>
</evidence>
<feature type="compositionally biased region" description="Basic residues" evidence="1">
    <location>
        <begin position="1"/>
        <end position="11"/>
    </location>
</feature>
<dbReference type="Gene3D" id="1.20.5.110">
    <property type="match status" value="1"/>
</dbReference>
<dbReference type="Proteomes" id="UP001153620">
    <property type="component" value="Chromosome 3"/>
</dbReference>
<accession>A0A9N9S3J9</accession>
<feature type="region of interest" description="Disordered" evidence="1">
    <location>
        <begin position="1"/>
        <end position="29"/>
    </location>
</feature>